<evidence type="ECO:0000256" key="1">
    <source>
        <dbReference type="ARBA" id="ARBA00008894"/>
    </source>
</evidence>
<evidence type="ECO:0000256" key="2">
    <source>
        <dbReference type="ARBA" id="ARBA00022614"/>
    </source>
</evidence>
<dbReference type="EMBL" id="CM018046">
    <property type="protein sequence ID" value="KAA8526443.1"/>
    <property type="molecule type" value="Genomic_DNA"/>
</dbReference>
<name>A0A5J5A6E5_9ASTE</name>
<evidence type="ECO:0000256" key="3">
    <source>
        <dbReference type="ARBA" id="ARBA00022737"/>
    </source>
</evidence>
<dbReference type="Pfam" id="PF23559">
    <property type="entry name" value="WHD_DRP"/>
    <property type="match status" value="1"/>
</dbReference>
<dbReference type="PANTHER" id="PTHR23155">
    <property type="entry name" value="DISEASE RESISTANCE PROTEIN RP"/>
    <property type="match status" value="1"/>
</dbReference>
<evidence type="ECO:0000259" key="8">
    <source>
        <dbReference type="Pfam" id="PF23598"/>
    </source>
</evidence>
<keyword evidence="2" id="KW-0433">Leucine-rich repeat</keyword>
<dbReference type="InterPro" id="IPR032675">
    <property type="entry name" value="LRR_dom_sf"/>
</dbReference>
<dbReference type="SUPFAM" id="SSF52058">
    <property type="entry name" value="L domain-like"/>
    <property type="match status" value="1"/>
</dbReference>
<dbReference type="InterPro" id="IPR044974">
    <property type="entry name" value="Disease_R_plants"/>
</dbReference>
<gene>
    <name evidence="9" type="ORF">F0562_008354</name>
</gene>
<dbReference type="GO" id="GO:0098542">
    <property type="term" value="P:defense response to other organism"/>
    <property type="evidence" value="ECO:0007669"/>
    <property type="project" value="TreeGrafter"/>
</dbReference>
<dbReference type="PANTHER" id="PTHR23155:SF1076">
    <property type="entry name" value="LEUCINE-RICH REPEAT (LRR) FAMILY PROTEIN-RELATED"/>
    <property type="match status" value="1"/>
</dbReference>
<feature type="domain" description="Disease resistance R13L4/SHOC-2-like LRR" evidence="8">
    <location>
        <begin position="339"/>
        <end position="569"/>
    </location>
</feature>
<dbReference type="InterPro" id="IPR036388">
    <property type="entry name" value="WH-like_DNA-bd_sf"/>
</dbReference>
<dbReference type="OrthoDB" id="1934998at2759"/>
<sequence>MPRKPATVFAILQQRINDVMERARKNQIDSNDLVNGFHEIQKELEKMEVLFPKFKRCEEVLMTEWNLLEEDINDDAFNNLTSDDIIRAKLKTIKKRLEQIDSTVTNIHFPETVETPPEQAQQQVRLKPESRKVSNDWTRLKVEENILVSPAMASLQLSYDVLDIQMKICLLCFAIFPEKVVIKKRPLIYWWIAEGFVTKSKDKTAQEVGEGIFMELIERGLIVPFHHKNKESPIVDRCKIHPWIRRMLITVATRAELFDFNATGEIVDDYGSHRACLALGNKGLSGSSSNNIREDELWTTFNVNEQYLSFKPGLFLKLKNLVILQLGRWQNSTRHHIEVENEGFLDELQAQKHLKYLGLQGISRITVLPSSIVECINLEILNLKACHNLERLPHDIASLRSLTHLDVSECYLLESMPEGLKKLSSLQVLKGFVIGHPGKKPCKLGDLVHLKKLRKLSIHIGGESLLEEGELNKLKEIGNLHVLTISWGKVALPSENGEQLSVETNSSVGGASLSSKTGAQWTRTATLTTKSFSFPPKLEKLDIRYFPWRISPEWLKPSNLENLKKLYIRGGPLDSLVSEPNKKWKVEILRLKYLNNLKIEGSQLLEDFPDLIYFEKVRYLKKLDESRHEIVMDVEWNVGDGREALTKATLIK</sequence>
<dbReference type="Proteomes" id="UP000325577">
    <property type="component" value="Linkage Group LG3"/>
</dbReference>
<evidence type="ECO:0000313" key="9">
    <source>
        <dbReference type="EMBL" id="KAA8526443.1"/>
    </source>
</evidence>
<proteinExistence type="inferred from homology"/>
<comment type="similarity">
    <text evidence="1">Belongs to the disease resistance NB-LRR family.</text>
</comment>
<dbReference type="InterPro" id="IPR055414">
    <property type="entry name" value="LRR_R13L4/SHOC2-like"/>
</dbReference>
<dbReference type="Pfam" id="PF23598">
    <property type="entry name" value="LRR_14"/>
    <property type="match status" value="1"/>
</dbReference>
<dbReference type="GO" id="GO:0005524">
    <property type="term" value="F:ATP binding"/>
    <property type="evidence" value="ECO:0007669"/>
    <property type="project" value="UniProtKB-KW"/>
</dbReference>
<evidence type="ECO:0000256" key="5">
    <source>
        <dbReference type="ARBA" id="ARBA00022821"/>
    </source>
</evidence>
<keyword evidence="3" id="KW-0677">Repeat</keyword>
<organism evidence="9 10">
    <name type="scientific">Nyssa sinensis</name>
    <dbReference type="NCBI Taxonomy" id="561372"/>
    <lineage>
        <taxon>Eukaryota</taxon>
        <taxon>Viridiplantae</taxon>
        <taxon>Streptophyta</taxon>
        <taxon>Embryophyta</taxon>
        <taxon>Tracheophyta</taxon>
        <taxon>Spermatophyta</taxon>
        <taxon>Magnoliopsida</taxon>
        <taxon>eudicotyledons</taxon>
        <taxon>Gunneridae</taxon>
        <taxon>Pentapetalae</taxon>
        <taxon>asterids</taxon>
        <taxon>Cornales</taxon>
        <taxon>Nyssaceae</taxon>
        <taxon>Nyssa</taxon>
    </lineage>
</organism>
<keyword evidence="5" id="KW-0611">Plant defense</keyword>
<protein>
    <recommendedName>
        <fullName evidence="11">Rx N-terminal domain-containing protein</fullName>
    </recommendedName>
</protein>
<dbReference type="Gene3D" id="1.10.10.10">
    <property type="entry name" value="Winged helix-like DNA-binding domain superfamily/Winged helix DNA-binding domain"/>
    <property type="match status" value="1"/>
</dbReference>
<evidence type="ECO:0008006" key="11">
    <source>
        <dbReference type="Google" id="ProtNLM"/>
    </source>
</evidence>
<keyword evidence="4" id="KW-0547">Nucleotide-binding</keyword>
<dbReference type="InterPro" id="IPR058922">
    <property type="entry name" value="WHD_DRP"/>
</dbReference>
<evidence type="ECO:0000256" key="6">
    <source>
        <dbReference type="ARBA" id="ARBA00022840"/>
    </source>
</evidence>
<feature type="domain" description="Disease resistance protein winged helix" evidence="7">
    <location>
        <begin position="175"/>
        <end position="245"/>
    </location>
</feature>
<evidence type="ECO:0000313" key="10">
    <source>
        <dbReference type="Proteomes" id="UP000325577"/>
    </source>
</evidence>
<keyword evidence="10" id="KW-1185">Reference proteome</keyword>
<reference evidence="9 10" key="1">
    <citation type="submission" date="2019-09" db="EMBL/GenBank/DDBJ databases">
        <title>A chromosome-level genome assembly of the Chinese tupelo Nyssa sinensis.</title>
        <authorList>
            <person name="Yang X."/>
            <person name="Kang M."/>
            <person name="Yang Y."/>
            <person name="Xiong H."/>
            <person name="Wang M."/>
            <person name="Zhang Z."/>
            <person name="Wang Z."/>
            <person name="Wu H."/>
            <person name="Ma T."/>
            <person name="Liu J."/>
            <person name="Xi Z."/>
        </authorList>
    </citation>
    <scope>NUCLEOTIDE SEQUENCE [LARGE SCALE GENOMIC DNA]</scope>
    <source>
        <strain evidence="9">J267</strain>
        <tissue evidence="9">Leaf</tissue>
    </source>
</reference>
<evidence type="ECO:0000256" key="4">
    <source>
        <dbReference type="ARBA" id="ARBA00022741"/>
    </source>
</evidence>
<accession>A0A5J5A6E5</accession>
<evidence type="ECO:0000259" key="7">
    <source>
        <dbReference type="Pfam" id="PF23559"/>
    </source>
</evidence>
<dbReference type="Gene3D" id="3.80.10.10">
    <property type="entry name" value="Ribonuclease Inhibitor"/>
    <property type="match status" value="1"/>
</dbReference>
<keyword evidence="6" id="KW-0067">ATP-binding</keyword>
<dbReference type="FunFam" id="1.10.10.10:FF:000322">
    <property type="entry name" value="Probable disease resistance protein At1g63360"/>
    <property type="match status" value="1"/>
</dbReference>
<dbReference type="AlphaFoldDB" id="A0A5J5A6E5"/>